<dbReference type="AlphaFoldDB" id="A0A1G7MQ18"/>
<reference evidence="2" key="1">
    <citation type="submission" date="2016-10" db="EMBL/GenBank/DDBJ databases">
        <authorList>
            <person name="Varghese N."/>
            <person name="Submissions S."/>
        </authorList>
    </citation>
    <scope>NUCLEOTIDE SEQUENCE [LARGE SCALE GENOMIC DNA]</scope>
    <source>
        <strain evidence="2">DSM 25329</strain>
    </source>
</reference>
<dbReference type="Proteomes" id="UP000198748">
    <property type="component" value="Unassembled WGS sequence"/>
</dbReference>
<keyword evidence="2" id="KW-1185">Reference proteome</keyword>
<accession>A0A1G7MQ18</accession>
<name>A0A1G7MQ18_9BACT</name>
<dbReference type="RefSeq" id="WP_090153743.1">
    <property type="nucleotide sequence ID" value="NZ_FNAN01000011.1"/>
</dbReference>
<sequence>MLTISLPYLVIFIAKPPYLQNMKELRNLLQQILPALFGCLATTAAYGLTDEIGIVSDSTLAHLMLRLEFEASDLEPEYRDKLFGQQFRLIDKLTVIARENIEPTLSKDRSIGRLEAIKILQAFDQVLLSKNFVVAIPVETLSERHQ</sequence>
<dbReference type="EMBL" id="FNAN01000011">
    <property type="protein sequence ID" value="SDF63784.1"/>
    <property type="molecule type" value="Genomic_DNA"/>
</dbReference>
<gene>
    <name evidence="1" type="ORF">SAMN04487996_111340</name>
</gene>
<evidence type="ECO:0000313" key="1">
    <source>
        <dbReference type="EMBL" id="SDF63784.1"/>
    </source>
</evidence>
<organism evidence="1 2">
    <name type="scientific">Dyadobacter soli</name>
    <dbReference type="NCBI Taxonomy" id="659014"/>
    <lineage>
        <taxon>Bacteria</taxon>
        <taxon>Pseudomonadati</taxon>
        <taxon>Bacteroidota</taxon>
        <taxon>Cytophagia</taxon>
        <taxon>Cytophagales</taxon>
        <taxon>Spirosomataceae</taxon>
        <taxon>Dyadobacter</taxon>
    </lineage>
</organism>
<proteinExistence type="predicted"/>
<protein>
    <submittedName>
        <fullName evidence="1">Uncharacterized protein</fullName>
    </submittedName>
</protein>
<evidence type="ECO:0000313" key="2">
    <source>
        <dbReference type="Proteomes" id="UP000198748"/>
    </source>
</evidence>